<evidence type="ECO:0000313" key="3">
    <source>
        <dbReference type="Proteomes" id="UP000299102"/>
    </source>
</evidence>
<reference evidence="2 3" key="1">
    <citation type="journal article" date="2019" name="Commun. Biol.">
        <title>The bagworm genome reveals a unique fibroin gene that provides high tensile strength.</title>
        <authorList>
            <person name="Kono N."/>
            <person name="Nakamura H."/>
            <person name="Ohtoshi R."/>
            <person name="Tomita M."/>
            <person name="Numata K."/>
            <person name="Arakawa K."/>
        </authorList>
    </citation>
    <scope>NUCLEOTIDE SEQUENCE [LARGE SCALE GENOMIC DNA]</scope>
</reference>
<gene>
    <name evidence="2" type="ORF">EVAR_66035_1</name>
</gene>
<organism evidence="2 3">
    <name type="scientific">Eumeta variegata</name>
    <name type="common">Bagworm moth</name>
    <name type="synonym">Eumeta japonica</name>
    <dbReference type="NCBI Taxonomy" id="151549"/>
    <lineage>
        <taxon>Eukaryota</taxon>
        <taxon>Metazoa</taxon>
        <taxon>Ecdysozoa</taxon>
        <taxon>Arthropoda</taxon>
        <taxon>Hexapoda</taxon>
        <taxon>Insecta</taxon>
        <taxon>Pterygota</taxon>
        <taxon>Neoptera</taxon>
        <taxon>Endopterygota</taxon>
        <taxon>Lepidoptera</taxon>
        <taxon>Glossata</taxon>
        <taxon>Ditrysia</taxon>
        <taxon>Tineoidea</taxon>
        <taxon>Psychidae</taxon>
        <taxon>Oiketicinae</taxon>
        <taxon>Eumeta</taxon>
    </lineage>
</organism>
<protein>
    <submittedName>
        <fullName evidence="2">Uncharacterized protein</fullName>
    </submittedName>
</protein>
<accession>A0A4C1Z8Q9</accession>
<sequence length="160" mass="17693">MKQRLLQLNLFLSEWKGRLSLLCLSLSLLGGLTMPSGRDACLTRSHCERITIRSLEAIVKTKPSTFRLPRIPFGTIRNLARLAAAPPHPVCSRQSAETIKKSSVLNHAPLSTAPRTLPRGRGAEQIKGKNPSGSPKTRTGPTPNTNAKFKCTLYHFRRKV</sequence>
<evidence type="ECO:0000313" key="2">
    <source>
        <dbReference type="EMBL" id="GBP83299.1"/>
    </source>
</evidence>
<comment type="caution">
    <text evidence="2">The sequence shown here is derived from an EMBL/GenBank/DDBJ whole genome shotgun (WGS) entry which is preliminary data.</text>
</comment>
<feature type="compositionally biased region" description="Polar residues" evidence="1">
    <location>
        <begin position="131"/>
        <end position="147"/>
    </location>
</feature>
<dbReference type="EMBL" id="BGZK01001613">
    <property type="protein sequence ID" value="GBP83299.1"/>
    <property type="molecule type" value="Genomic_DNA"/>
</dbReference>
<name>A0A4C1Z8Q9_EUMVA</name>
<dbReference type="AlphaFoldDB" id="A0A4C1Z8Q9"/>
<keyword evidence="3" id="KW-1185">Reference proteome</keyword>
<feature type="region of interest" description="Disordered" evidence="1">
    <location>
        <begin position="107"/>
        <end position="147"/>
    </location>
</feature>
<evidence type="ECO:0000256" key="1">
    <source>
        <dbReference type="SAM" id="MobiDB-lite"/>
    </source>
</evidence>
<proteinExistence type="predicted"/>
<dbReference type="Proteomes" id="UP000299102">
    <property type="component" value="Unassembled WGS sequence"/>
</dbReference>